<dbReference type="PANTHER" id="PTHR42695">
    <property type="entry name" value="GLUTAMINE AMIDOTRANSFERASE YLR126C-RELATED"/>
    <property type="match status" value="1"/>
</dbReference>
<name>A0A9W4MRP7_PENOL</name>
<evidence type="ECO:0000259" key="1">
    <source>
        <dbReference type="Pfam" id="PF00117"/>
    </source>
</evidence>
<dbReference type="Gene3D" id="3.40.50.880">
    <property type="match status" value="1"/>
</dbReference>
<dbReference type="OrthoDB" id="92161at2759"/>
<dbReference type="GO" id="GO:0005634">
    <property type="term" value="C:nucleus"/>
    <property type="evidence" value="ECO:0007669"/>
    <property type="project" value="TreeGrafter"/>
</dbReference>
<dbReference type="CDD" id="cd01741">
    <property type="entry name" value="GATase1_1"/>
    <property type="match status" value="1"/>
</dbReference>
<dbReference type="InterPro" id="IPR029062">
    <property type="entry name" value="Class_I_gatase-like"/>
</dbReference>
<feature type="domain" description="Glutamine amidotransferase" evidence="1">
    <location>
        <begin position="182"/>
        <end position="289"/>
    </location>
</feature>
<dbReference type="InterPro" id="IPR017926">
    <property type="entry name" value="GATASE"/>
</dbReference>
<sequence>MHRQHIHCTTQIEELKALDPSLVPLQGFRFRIFVIPISGSRDNDKVWALPRCPGASLLAHSHAYICTEYERFNMPLRIAILTCDTPVPEANRRYNGYGGMFTSLLESSATASGLDPRDLEITVFDIVDGSHYPKLEDIDAILMTGSSAYWLRDLCTCANTATEYNSYDDTPWILRLLEYTKKVLAQDRVRILGICFGHQILGRALGTKVGRSDQGWEVSVCDMDLTEKGKEVFGRDKILCSSRIQQMHQDIVFSVPPNMISLGSSPRCEVQGMYAARRFITVQGHPEYNEAIVKEIVNIRTRAGVFKAEFAQDALDRAGKDHDGLGIATVFLKFLLEE</sequence>
<dbReference type="PANTHER" id="PTHR42695:SF5">
    <property type="entry name" value="GLUTAMINE AMIDOTRANSFERASE YLR126C-RELATED"/>
    <property type="match status" value="1"/>
</dbReference>
<evidence type="ECO:0000313" key="2">
    <source>
        <dbReference type="EMBL" id="CAG8104555.1"/>
    </source>
</evidence>
<dbReference type="AlphaFoldDB" id="A0A9W4MRP7"/>
<dbReference type="Proteomes" id="UP001153618">
    <property type="component" value="Unassembled WGS sequence"/>
</dbReference>
<accession>A0A9W4MRP7</accession>
<dbReference type="Pfam" id="PF00117">
    <property type="entry name" value="GATase"/>
    <property type="match status" value="1"/>
</dbReference>
<evidence type="ECO:0000313" key="3">
    <source>
        <dbReference type="Proteomes" id="UP001153618"/>
    </source>
</evidence>
<organism evidence="2 3">
    <name type="scientific">Penicillium olsonii</name>
    <dbReference type="NCBI Taxonomy" id="99116"/>
    <lineage>
        <taxon>Eukaryota</taxon>
        <taxon>Fungi</taxon>
        <taxon>Dikarya</taxon>
        <taxon>Ascomycota</taxon>
        <taxon>Pezizomycotina</taxon>
        <taxon>Eurotiomycetes</taxon>
        <taxon>Eurotiomycetidae</taxon>
        <taxon>Eurotiales</taxon>
        <taxon>Aspergillaceae</taxon>
        <taxon>Penicillium</taxon>
    </lineage>
</organism>
<proteinExistence type="predicted"/>
<dbReference type="InterPro" id="IPR044992">
    <property type="entry name" value="ChyE-like"/>
</dbReference>
<gene>
    <name evidence="2" type="ORF">POLS_LOCUS4774</name>
</gene>
<dbReference type="SUPFAM" id="SSF52317">
    <property type="entry name" value="Class I glutamine amidotransferase-like"/>
    <property type="match status" value="1"/>
</dbReference>
<dbReference type="EMBL" id="CAJVOS010000024">
    <property type="protein sequence ID" value="CAG8104555.1"/>
    <property type="molecule type" value="Genomic_DNA"/>
</dbReference>
<reference evidence="2" key="1">
    <citation type="submission" date="2021-07" db="EMBL/GenBank/DDBJ databases">
        <authorList>
            <person name="Branca A.L. A."/>
        </authorList>
    </citation>
    <scope>NUCLEOTIDE SEQUENCE</scope>
</reference>
<protein>
    <recommendedName>
        <fullName evidence="1">Glutamine amidotransferase domain-containing protein</fullName>
    </recommendedName>
</protein>
<comment type="caution">
    <text evidence="2">The sequence shown here is derived from an EMBL/GenBank/DDBJ whole genome shotgun (WGS) entry which is preliminary data.</text>
</comment>
<keyword evidence="3" id="KW-1185">Reference proteome</keyword>
<dbReference type="PROSITE" id="PS51273">
    <property type="entry name" value="GATASE_TYPE_1"/>
    <property type="match status" value="1"/>
</dbReference>
<dbReference type="GO" id="GO:0005829">
    <property type="term" value="C:cytosol"/>
    <property type="evidence" value="ECO:0007669"/>
    <property type="project" value="TreeGrafter"/>
</dbReference>